<evidence type="ECO:0000313" key="1">
    <source>
        <dbReference type="EMBL" id="KAI4571390.1"/>
    </source>
</evidence>
<proteinExistence type="predicted"/>
<reference evidence="1" key="1">
    <citation type="submission" date="2022-03" db="EMBL/GenBank/DDBJ databases">
        <title>Genomic analyses of argali, domestic sheep and their hybrids provide insights into chromosomal evolution, heterosis and genetic basis of agronomic traits.</title>
        <authorList>
            <person name="Li M."/>
        </authorList>
    </citation>
    <scope>NUCLEOTIDE SEQUENCE</scope>
    <source>
        <strain evidence="1">F1 hybrid</strain>
    </source>
</reference>
<organism evidence="1 2">
    <name type="scientific">Ovis ammon polii x Ovis aries</name>
    <dbReference type="NCBI Taxonomy" id="2918886"/>
    <lineage>
        <taxon>Eukaryota</taxon>
        <taxon>Metazoa</taxon>
        <taxon>Chordata</taxon>
        <taxon>Craniata</taxon>
        <taxon>Vertebrata</taxon>
        <taxon>Euteleostomi</taxon>
        <taxon>Mammalia</taxon>
        <taxon>Eutheria</taxon>
        <taxon>Laurasiatheria</taxon>
        <taxon>Artiodactyla</taxon>
        <taxon>Ruminantia</taxon>
        <taxon>Pecora</taxon>
        <taxon>Bovidae</taxon>
        <taxon>Caprinae</taxon>
        <taxon>Ovis</taxon>
    </lineage>
</organism>
<evidence type="ECO:0000313" key="2">
    <source>
        <dbReference type="Proteomes" id="UP001057279"/>
    </source>
</evidence>
<keyword evidence="2" id="KW-1185">Reference proteome</keyword>
<dbReference type="EMBL" id="CM043041">
    <property type="protein sequence ID" value="KAI4571390.1"/>
    <property type="molecule type" value="Genomic_DNA"/>
</dbReference>
<sequence>MYQQIDIKNKLWLCDHCVMRMISHHHGDQEVHKSKMASGHNNCGKDFVRNTSQHSIIHSEGQTSEENGKGINLGCDLELQQQLQVGEEPRMCSECGKGLSQSSHMQTHQRANPGEKPYRCQVCAECFNQNSSLPLMSPFTPGWICIDVASIGRASVMS</sequence>
<dbReference type="Proteomes" id="UP001057279">
    <property type="component" value="Linkage Group LG16"/>
</dbReference>
<comment type="caution">
    <text evidence="1">The sequence shown here is derived from an EMBL/GenBank/DDBJ whole genome shotgun (WGS) entry which is preliminary data.</text>
</comment>
<protein>
    <submittedName>
        <fullName evidence="1">Uncharacterized protein</fullName>
    </submittedName>
</protein>
<accession>A0ACB9UJ88</accession>
<name>A0ACB9UJ88_9CETA</name>
<gene>
    <name evidence="1" type="ORF">MJG53_013496</name>
</gene>